<protein>
    <submittedName>
        <fullName evidence="2">Ribonuclease BN (tRNA processing enzyme)</fullName>
    </submittedName>
</protein>
<dbReference type="EMBL" id="QTUA01000001">
    <property type="protein sequence ID" value="REF31725.1"/>
    <property type="molecule type" value="Genomic_DNA"/>
</dbReference>
<evidence type="ECO:0000313" key="3">
    <source>
        <dbReference type="Proteomes" id="UP000256253"/>
    </source>
</evidence>
<dbReference type="SMART" id="SM00849">
    <property type="entry name" value="Lactamase_B"/>
    <property type="match status" value="1"/>
</dbReference>
<gene>
    <name evidence="2" type="ORF">DFJ65_2806</name>
</gene>
<dbReference type="Gene3D" id="3.60.15.10">
    <property type="entry name" value="Ribonuclease Z/Hydroxyacylglutathione hydrolase-like"/>
    <property type="match status" value="1"/>
</dbReference>
<keyword evidence="3" id="KW-1185">Reference proteome</keyword>
<evidence type="ECO:0000259" key="1">
    <source>
        <dbReference type="SMART" id="SM00849"/>
    </source>
</evidence>
<dbReference type="CDD" id="cd07716">
    <property type="entry name" value="RNaseZ_short-form-like_MBL-fold"/>
    <property type="match status" value="1"/>
</dbReference>
<sequence>MKLTIIGCSGSFAGPTSPASSYLVQAEHEGRTWNLVLDMGPGSLGVLQKYIELDAIDAIVISHLHPDHCLDLTGLFVVTKYHPTRGPLPSVPVYGPQDTGARMSRANGVTLSEAADPHGMDSEFDFRTVRSGRTFTVGPFTITPHRVNHPVEAFGFRVEADGKVLTYTGDTDATPALLPLMADADLVLADAAFCEVRDTVRDIHLTGKRAAEAALAAGGVKRLMLTHIPSWNDPQECRAQAAELWPGEVELAEPEGVYEL</sequence>
<dbReference type="GO" id="GO:0042781">
    <property type="term" value="F:3'-tRNA processing endoribonuclease activity"/>
    <property type="evidence" value="ECO:0007669"/>
    <property type="project" value="TreeGrafter"/>
</dbReference>
<dbReference type="AlphaFoldDB" id="A0A3D9UYQ0"/>
<dbReference type="RefSeq" id="WP_115923520.1">
    <property type="nucleotide sequence ID" value="NZ_QTUA01000001.1"/>
</dbReference>
<dbReference type="PANTHER" id="PTHR46018">
    <property type="entry name" value="ZINC PHOSPHODIESTERASE ELAC PROTEIN 1"/>
    <property type="match status" value="1"/>
</dbReference>
<dbReference type="PANTHER" id="PTHR46018:SF4">
    <property type="entry name" value="METALLO-HYDROLASE YHFI-RELATED"/>
    <property type="match status" value="1"/>
</dbReference>
<dbReference type="InterPro" id="IPR001279">
    <property type="entry name" value="Metallo-B-lactamas"/>
</dbReference>
<dbReference type="Pfam" id="PF12706">
    <property type="entry name" value="Lactamase_B_2"/>
    <property type="match status" value="1"/>
</dbReference>
<name>A0A3D9UYQ0_9MICO</name>
<accession>A0A3D9UYQ0</accession>
<proteinExistence type="predicted"/>
<evidence type="ECO:0000313" key="2">
    <source>
        <dbReference type="EMBL" id="REF31725.1"/>
    </source>
</evidence>
<dbReference type="Proteomes" id="UP000256253">
    <property type="component" value="Unassembled WGS sequence"/>
</dbReference>
<organism evidence="2 3">
    <name type="scientific">Calidifontibacter indicus</name>
    <dbReference type="NCBI Taxonomy" id="419650"/>
    <lineage>
        <taxon>Bacteria</taxon>
        <taxon>Bacillati</taxon>
        <taxon>Actinomycetota</taxon>
        <taxon>Actinomycetes</taxon>
        <taxon>Micrococcales</taxon>
        <taxon>Dermacoccaceae</taxon>
        <taxon>Calidifontibacter</taxon>
    </lineage>
</organism>
<dbReference type="OrthoDB" id="9800940at2"/>
<comment type="caution">
    <text evidence="2">The sequence shown here is derived from an EMBL/GenBank/DDBJ whole genome shotgun (WGS) entry which is preliminary data.</text>
</comment>
<dbReference type="InterPro" id="IPR036866">
    <property type="entry name" value="RibonucZ/Hydroxyglut_hydro"/>
</dbReference>
<feature type="domain" description="Metallo-beta-lactamase" evidence="1">
    <location>
        <begin position="18"/>
        <end position="208"/>
    </location>
</feature>
<reference evidence="2 3" key="1">
    <citation type="submission" date="2018-08" db="EMBL/GenBank/DDBJ databases">
        <title>Sequencing the genomes of 1000 actinobacteria strains.</title>
        <authorList>
            <person name="Klenk H.-P."/>
        </authorList>
    </citation>
    <scope>NUCLEOTIDE SEQUENCE [LARGE SCALE GENOMIC DNA]</scope>
    <source>
        <strain evidence="2 3">DSM 22967</strain>
    </source>
</reference>
<dbReference type="SUPFAM" id="SSF56281">
    <property type="entry name" value="Metallo-hydrolase/oxidoreductase"/>
    <property type="match status" value="1"/>
</dbReference>